<keyword evidence="2" id="KW-0560">Oxidoreductase</keyword>
<dbReference type="AlphaFoldDB" id="A0A494XD01"/>
<accession>A0A494XD01</accession>
<dbReference type="SUPFAM" id="SSF51735">
    <property type="entry name" value="NAD(P)-binding Rossmann-fold domains"/>
    <property type="match status" value="1"/>
</dbReference>
<dbReference type="EMBL" id="RBZU01000012">
    <property type="protein sequence ID" value="RKP47762.1"/>
    <property type="molecule type" value="Genomic_DNA"/>
</dbReference>
<comment type="similarity">
    <text evidence="1">Belongs to the Gfo/Idh/MocA family.</text>
</comment>
<dbReference type="Pfam" id="PF01408">
    <property type="entry name" value="GFO_IDH_MocA"/>
    <property type="match status" value="1"/>
</dbReference>
<comment type="caution">
    <text evidence="5">The sequence shown here is derived from an EMBL/GenBank/DDBJ whole genome shotgun (WGS) entry which is preliminary data.</text>
</comment>
<reference evidence="5 6" key="1">
    <citation type="submission" date="2018-10" db="EMBL/GenBank/DDBJ databases">
        <title>Robbsia sp. DHC34, isolated from soil.</title>
        <authorList>
            <person name="Gao Z.-H."/>
            <person name="Qiu L.-H."/>
        </authorList>
    </citation>
    <scope>NUCLEOTIDE SEQUENCE [LARGE SCALE GENOMIC DNA]</scope>
    <source>
        <strain evidence="5 6">DHC34</strain>
    </source>
</reference>
<dbReference type="Proteomes" id="UP000270342">
    <property type="component" value="Unassembled WGS sequence"/>
</dbReference>
<dbReference type="Gene3D" id="3.40.50.720">
    <property type="entry name" value="NAD(P)-binding Rossmann-like Domain"/>
    <property type="match status" value="1"/>
</dbReference>
<dbReference type="Gene3D" id="3.30.360.10">
    <property type="entry name" value="Dihydrodipicolinate Reductase, domain 2"/>
    <property type="match status" value="1"/>
</dbReference>
<dbReference type="GO" id="GO:0000166">
    <property type="term" value="F:nucleotide binding"/>
    <property type="evidence" value="ECO:0007669"/>
    <property type="project" value="InterPro"/>
</dbReference>
<dbReference type="OrthoDB" id="8565814at2"/>
<keyword evidence="6" id="KW-1185">Reference proteome</keyword>
<dbReference type="Pfam" id="PF22725">
    <property type="entry name" value="GFO_IDH_MocA_C3"/>
    <property type="match status" value="1"/>
</dbReference>
<dbReference type="SUPFAM" id="SSF55347">
    <property type="entry name" value="Glyceraldehyde-3-phosphate dehydrogenase-like, C-terminal domain"/>
    <property type="match status" value="1"/>
</dbReference>
<dbReference type="GO" id="GO:0016491">
    <property type="term" value="F:oxidoreductase activity"/>
    <property type="evidence" value="ECO:0007669"/>
    <property type="project" value="UniProtKB-KW"/>
</dbReference>
<evidence type="ECO:0000259" key="4">
    <source>
        <dbReference type="Pfam" id="PF22725"/>
    </source>
</evidence>
<evidence type="ECO:0000256" key="2">
    <source>
        <dbReference type="ARBA" id="ARBA00023002"/>
    </source>
</evidence>
<dbReference type="GO" id="GO:0005737">
    <property type="term" value="C:cytoplasm"/>
    <property type="evidence" value="ECO:0007669"/>
    <property type="project" value="TreeGrafter"/>
</dbReference>
<evidence type="ECO:0000259" key="3">
    <source>
        <dbReference type="Pfam" id="PF01408"/>
    </source>
</evidence>
<sequence length="351" mass="38076">MNSFSTGDLVRLGIVGFGRLGRRHAENLATRVSGAHLVAACSPLADERRAARDALGIGRLYETYDAMLADPEVDAVFLVTPTSLHADQIIAALRAGKHVFCEKPLSLELDACERVVAEAKQHPRLKAMIGFVRRFDPSYRDAFEKIRAGRIGKPFMVRSQTCDKNDPDGFFVRFAPTSGGIFLDCSVHDIDLARWLLGNPKPVRAYATGTIALHPGLAESNDVDNGVGVVEFEGGKLAVFYASRTMAHGHDTSTEVIGTAGALLVGRNPRMNRVEIADAHGLSNECTPTFYERFADAFVREAQVFVDAVRGDEPVPLTLHDALEATRIGIALRESQRSGQAVTFESASALV</sequence>
<evidence type="ECO:0000313" key="6">
    <source>
        <dbReference type="Proteomes" id="UP000270342"/>
    </source>
</evidence>
<gene>
    <name evidence="5" type="ORF">D7S86_22645</name>
</gene>
<feature type="domain" description="GFO/IDH/MocA-like oxidoreductase" evidence="4">
    <location>
        <begin position="139"/>
        <end position="263"/>
    </location>
</feature>
<dbReference type="GO" id="GO:0006740">
    <property type="term" value="P:NADPH regeneration"/>
    <property type="evidence" value="ECO:0007669"/>
    <property type="project" value="TreeGrafter"/>
</dbReference>
<proteinExistence type="inferred from homology"/>
<name>A0A494XD01_9BURK</name>
<evidence type="ECO:0000313" key="5">
    <source>
        <dbReference type="EMBL" id="RKP47762.1"/>
    </source>
</evidence>
<organism evidence="5 6">
    <name type="scientific">Pararobbsia silviterrae</name>
    <dbReference type="NCBI Taxonomy" id="1792498"/>
    <lineage>
        <taxon>Bacteria</taxon>
        <taxon>Pseudomonadati</taxon>
        <taxon>Pseudomonadota</taxon>
        <taxon>Betaproteobacteria</taxon>
        <taxon>Burkholderiales</taxon>
        <taxon>Burkholderiaceae</taxon>
        <taxon>Pararobbsia</taxon>
    </lineage>
</organism>
<feature type="domain" description="Gfo/Idh/MocA-like oxidoreductase N-terminal" evidence="3">
    <location>
        <begin position="11"/>
        <end position="125"/>
    </location>
</feature>
<dbReference type="InterPro" id="IPR000683">
    <property type="entry name" value="Gfo/Idh/MocA-like_OxRdtase_N"/>
</dbReference>
<dbReference type="PANTHER" id="PTHR42840">
    <property type="entry name" value="NAD(P)-BINDING ROSSMANN-FOLD SUPERFAMILY PROTEIN-RELATED"/>
    <property type="match status" value="1"/>
</dbReference>
<dbReference type="InterPro" id="IPR036291">
    <property type="entry name" value="NAD(P)-bd_dom_sf"/>
</dbReference>
<dbReference type="PANTHER" id="PTHR42840:SF3">
    <property type="entry name" value="BINDING ROSSMANN FOLD OXIDOREDUCTASE, PUTATIVE (AFU_ORTHOLOGUE AFUA_2G10240)-RELATED"/>
    <property type="match status" value="1"/>
</dbReference>
<dbReference type="RefSeq" id="WP_121089607.1">
    <property type="nucleotide sequence ID" value="NZ_RBZU01000012.1"/>
</dbReference>
<protein>
    <submittedName>
        <fullName evidence="5">Oxidoreductase</fullName>
    </submittedName>
</protein>
<evidence type="ECO:0000256" key="1">
    <source>
        <dbReference type="ARBA" id="ARBA00010928"/>
    </source>
</evidence>
<dbReference type="InterPro" id="IPR055170">
    <property type="entry name" value="GFO_IDH_MocA-like_dom"/>
</dbReference>